<dbReference type="Gene3D" id="2.60.40.1180">
    <property type="entry name" value="Golgi alpha-mannosidase II"/>
    <property type="match status" value="1"/>
</dbReference>
<evidence type="ECO:0000313" key="19">
    <source>
        <dbReference type="RefSeq" id="XP_020091002.1"/>
    </source>
</evidence>
<keyword evidence="9 15" id="KW-0119">Carbohydrate metabolism</keyword>
<dbReference type="Proteomes" id="UP000515123">
    <property type="component" value="Linkage group 6"/>
</dbReference>
<dbReference type="SMART" id="SM00642">
    <property type="entry name" value="Aamy"/>
    <property type="match status" value="1"/>
</dbReference>
<evidence type="ECO:0000256" key="4">
    <source>
        <dbReference type="ARBA" id="ARBA00011245"/>
    </source>
</evidence>
<proteinExistence type="inferred from homology"/>
<dbReference type="AlphaFoldDB" id="A0A6P5F5V9"/>
<dbReference type="PRINTS" id="PR00110">
    <property type="entry name" value="ALPHAAMYLASE"/>
</dbReference>
<dbReference type="InterPro" id="IPR012850">
    <property type="entry name" value="A-amylase_bs_C"/>
</dbReference>
<dbReference type="InterPro" id="IPR013780">
    <property type="entry name" value="Glyco_hydro_b"/>
</dbReference>
<comment type="similarity">
    <text evidence="3 12 14">Belongs to the glycosyl hydrolase 13 family.</text>
</comment>
<comment type="catalytic activity">
    <reaction evidence="1 12 15">
        <text>Endohydrolysis of (1-&gt;4)-alpha-D-glucosidic linkages in polysaccharides containing three or more (1-&gt;4)-alpha-linked D-glucose units.</text>
        <dbReference type="EC" id="3.2.1.1"/>
    </reaction>
</comment>
<feature type="signal peptide" evidence="12">
    <location>
        <begin position="1"/>
        <end position="25"/>
    </location>
</feature>
<evidence type="ECO:0000256" key="14">
    <source>
        <dbReference type="RuleBase" id="RU003615"/>
    </source>
</evidence>
<comment type="subunit">
    <text evidence="4">Monomer.</text>
</comment>
<evidence type="ECO:0000256" key="1">
    <source>
        <dbReference type="ARBA" id="ARBA00000548"/>
    </source>
</evidence>
<dbReference type="CDD" id="cd11314">
    <property type="entry name" value="AmyAc_arch_bac_plant_AmyA"/>
    <property type="match status" value="1"/>
</dbReference>
<evidence type="ECO:0000256" key="10">
    <source>
        <dbReference type="ARBA" id="ARBA00023295"/>
    </source>
</evidence>
<keyword evidence="7 15" id="KW-0378">Hydrolase</keyword>
<dbReference type="GO" id="GO:0005987">
    <property type="term" value="P:sucrose catabolic process"/>
    <property type="evidence" value="ECO:0007669"/>
    <property type="project" value="UniProtKB-ARBA"/>
</dbReference>
<dbReference type="InterPro" id="IPR013775">
    <property type="entry name" value="A-amylase_pln"/>
</dbReference>
<dbReference type="InterPro" id="IPR006046">
    <property type="entry name" value="Alpha_amylase"/>
</dbReference>
<dbReference type="GO" id="GO:0005983">
    <property type="term" value="P:starch catabolic process"/>
    <property type="evidence" value="ECO:0007669"/>
    <property type="project" value="UniProtKB-ARBA"/>
</dbReference>
<comment type="cofactor">
    <cofactor evidence="2 12">
        <name>Ca(2+)</name>
        <dbReference type="ChEBI" id="CHEBI:29108"/>
    </cofactor>
</comment>
<dbReference type="InterPro" id="IPR017853">
    <property type="entry name" value="GH"/>
</dbReference>
<dbReference type="SMART" id="SM00810">
    <property type="entry name" value="Alpha-amyl_C2"/>
    <property type="match status" value="1"/>
</dbReference>
<feature type="chain" id="PRO_5028557208" description="Alpha-amylase" evidence="12">
    <location>
        <begin position="26"/>
        <end position="431"/>
    </location>
</feature>
<keyword evidence="8" id="KW-0106">Calcium</keyword>
<feature type="domain" description="Glycosyl hydrolase family 13 catalytic" evidence="16">
    <location>
        <begin position="26"/>
        <end position="370"/>
    </location>
</feature>
<organism evidence="18 19">
    <name type="scientific">Ananas comosus</name>
    <name type="common">Pineapple</name>
    <name type="synonym">Ananas ananas</name>
    <dbReference type="NCBI Taxonomy" id="4615"/>
    <lineage>
        <taxon>Eukaryota</taxon>
        <taxon>Viridiplantae</taxon>
        <taxon>Streptophyta</taxon>
        <taxon>Embryophyta</taxon>
        <taxon>Tracheophyta</taxon>
        <taxon>Spermatophyta</taxon>
        <taxon>Magnoliopsida</taxon>
        <taxon>Liliopsida</taxon>
        <taxon>Poales</taxon>
        <taxon>Bromeliaceae</taxon>
        <taxon>Bromelioideae</taxon>
        <taxon>Ananas</taxon>
    </lineage>
</organism>
<gene>
    <name evidence="19" type="primary">LOC109712005</name>
</gene>
<evidence type="ECO:0000256" key="5">
    <source>
        <dbReference type="ARBA" id="ARBA00012595"/>
    </source>
</evidence>
<keyword evidence="6" id="KW-0479">Metal-binding</keyword>
<dbReference type="FunFam" id="2.60.40.1180:FF:000021">
    <property type="entry name" value="Alpha-amylase"/>
    <property type="match status" value="1"/>
</dbReference>
<dbReference type="Pfam" id="PF07821">
    <property type="entry name" value="Alpha-amyl_C2"/>
    <property type="match status" value="1"/>
</dbReference>
<evidence type="ECO:0000259" key="16">
    <source>
        <dbReference type="SMART" id="SM00642"/>
    </source>
</evidence>
<evidence type="ECO:0000256" key="9">
    <source>
        <dbReference type="ARBA" id="ARBA00023277"/>
    </source>
</evidence>
<evidence type="ECO:0000256" key="12">
    <source>
        <dbReference type="PIRNR" id="PIRNR001028"/>
    </source>
</evidence>
<keyword evidence="10 15" id="KW-0326">Glycosidase</keyword>
<dbReference type="Gene3D" id="3.20.20.80">
    <property type="entry name" value="Glycosidases"/>
    <property type="match status" value="1"/>
</dbReference>
<dbReference type="PIRSF" id="PIRSF001028">
    <property type="entry name" value="Alph-amls_plant"/>
    <property type="match status" value="1"/>
</dbReference>
<dbReference type="GeneID" id="109712005"/>
<dbReference type="OrthoDB" id="550577at2759"/>
<dbReference type="Pfam" id="PF00128">
    <property type="entry name" value="Alpha-amylase"/>
    <property type="match status" value="1"/>
</dbReference>
<evidence type="ECO:0000256" key="8">
    <source>
        <dbReference type="ARBA" id="ARBA00022837"/>
    </source>
</evidence>
<sequence>MGKHLVPLSLALLLLISFASDVAVAQILFQGFNWESWRKDGGWYNFLRGHVHDIAGAGVTHVWLPPPSHSVAEQGYMPGRLYDLNSSKYGNQEDLKSLISALSDSGVKSVADIVINHRCADYKDSRGIYCIFEGGTPDSRLDWGPHMICSDDTLFSDGTGNPDTGLDFAAAPDIDHLNQQVQRELSDWLNWLKTDLGFDGWRFDFAKGYSAPMAKIYVDNTSPEFVVAEIWSNMAYGNDGKLAYDQNAHRQEIVNWISAVGGPAAAFDFTTKGILQAAVEGELWRLRDPNGKAPGVVGWWPEKAVTFVDNHDTGSTQKMWPFPSDKVMQGYAYILTHPGVPTIFYDHFFDWGLKDEITHLTSIRARNGIHPGSTLRIVASDADLYLAAVDEKIMVKIGPRYDVGNLVPSNFQVVAHGNDYAVWEKNAGDME</sequence>
<evidence type="ECO:0000259" key="17">
    <source>
        <dbReference type="SMART" id="SM00810"/>
    </source>
</evidence>
<evidence type="ECO:0000256" key="15">
    <source>
        <dbReference type="RuleBase" id="RU361134"/>
    </source>
</evidence>
<keyword evidence="18" id="KW-1185">Reference proteome</keyword>
<feature type="active site" description="Nucleophile" evidence="13">
    <location>
        <position position="204"/>
    </location>
</feature>
<evidence type="ECO:0000256" key="13">
    <source>
        <dbReference type="PIRSR" id="PIRSR001028-1"/>
    </source>
</evidence>
<evidence type="ECO:0000256" key="3">
    <source>
        <dbReference type="ARBA" id="ARBA00008061"/>
    </source>
</evidence>
<feature type="domain" description="Alpha-amylase C-terminal beta-sheet" evidence="17">
    <location>
        <begin position="365"/>
        <end position="425"/>
    </location>
</feature>
<dbReference type="RefSeq" id="XP_020091002.1">
    <property type="nucleotide sequence ID" value="XM_020235413.1"/>
</dbReference>
<accession>A0A6P5F5V9</accession>
<dbReference type="SUPFAM" id="SSF51011">
    <property type="entry name" value="Glycosyl hydrolase domain"/>
    <property type="match status" value="1"/>
</dbReference>
<dbReference type="GO" id="GO:0004556">
    <property type="term" value="F:alpha-amylase activity"/>
    <property type="evidence" value="ECO:0007669"/>
    <property type="project" value="UniProtKB-UniRule"/>
</dbReference>
<dbReference type="EC" id="3.2.1.1" evidence="5 12"/>
<evidence type="ECO:0000256" key="2">
    <source>
        <dbReference type="ARBA" id="ARBA00001913"/>
    </source>
</evidence>
<dbReference type="SUPFAM" id="SSF51445">
    <property type="entry name" value="(Trans)glycosidases"/>
    <property type="match status" value="1"/>
</dbReference>
<feature type="active site" description="Proton donor" evidence="13">
    <location>
        <position position="229"/>
    </location>
</feature>
<dbReference type="PANTHER" id="PTHR43447">
    <property type="entry name" value="ALPHA-AMYLASE"/>
    <property type="match status" value="1"/>
</dbReference>
<dbReference type="GO" id="GO:0005509">
    <property type="term" value="F:calcium ion binding"/>
    <property type="evidence" value="ECO:0007669"/>
    <property type="project" value="UniProtKB-UniRule"/>
</dbReference>
<reference evidence="18" key="1">
    <citation type="journal article" date="2015" name="Nat. Genet.">
        <title>The pineapple genome and the evolution of CAM photosynthesis.</title>
        <authorList>
            <person name="Ming R."/>
            <person name="VanBuren R."/>
            <person name="Wai C.M."/>
            <person name="Tang H."/>
            <person name="Schatz M.C."/>
            <person name="Bowers J.E."/>
            <person name="Lyons E."/>
            <person name="Wang M.L."/>
            <person name="Chen J."/>
            <person name="Biggers E."/>
            <person name="Zhang J."/>
            <person name="Huang L."/>
            <person name="Zhang L."/>
            <person name="Miao W."/>
            <person name="Zhang J."/>
            <person name="Ye Z."/>
            <person name="Miao C."/>
            <person name="Lin Z."/>
            <person name="Wang H."/>
            <person name="Zhou H."/>
            <person name="Yim W.C."/>
            <person name="Priest H.D."/>
            <person name="Zheng C."/>
            <person name="Woodhouse M."/>
            <person name="Edger P.P."/>
            <person name="Guyot R."/>
            <person name="Guo H.B."/>
            <person name="Guo H."/>
            <person name="Zheng G."/>
            <person name="Singh R."/>
            <person name="Sharma A."/>
            <person name="Min X."/>
            <person name="Zheng Y."/>
            <person name="Lee H."/>
            <person name="Gurtowski J."/>
            <person name="Sedlazeck F.J."/>
            <person name="Harkess A."/>
            <person name="McKain M.R."/>
            <person name="Liao Z."/>
            <person name="Fang J."/>
            <person name="Liu J."/>
            <person name="Zhang X."/>
            <person name="Zhang Q."/>
            <person name="Hu W."/>
            <person name="Qin Y."/>
            <person name="Wang K."/>
            <person name="Chen L.Y."/>
            <person name="Shirley N."/>
            <person name="Lin Y.R."/>
            <person name="Liu L.Y."/>
            <person name="Hernandez A.G."/>
            <person name="Wright C.L."/>
            <person name="Bulone V."/>
            <person name="Tuskan G.A."/>
            <person name="Heath K."/>
            <person name="Zee F."/>
            <person name="Moore P.H."/>
            <person name="Sunkar R."/>
            <person name="Leebens-Mack J.H."/>
            <person name="Mockler T."/>
            <person name="Bennetzen J.L."/>
            <person name="Freeling M."/>
            <person name="Sankoff D."/>
            <person name="Paterson A.H."/>
            <person name="Zhu X."/>
            <person name="Yang X."/>
            <person name="Smith J.A."/>
            <person name="Cushman J.C."/>
            <person name="Paull R.E."/>
            <person name="Yu Q."/>
        </authorList>
    </citation>
    <scope>NUCLEOTIDE SEQUENCE [LARGE SCALE GENOMIC DNA]</scope>
    <source>
        <strain evidence="18">cv. F153</strain>
    </source>
</reference>
<name>A0A6P5F5V9_ANACO</name>
<keyword evidence="12" id="KW-0732">Signal</keyword>
<evidence type="ECO:0000256" key="6">
    <source>
        <dbReference type="ARBA" id="ARBA00022723"/>
    </source>
</evidence>
<dbReference type="InterPro" id="IPR006047">
    <property type="entry name" value="GH13_cat_dom"/>
</dbReference>
<reference evidence="19" key="2">
    <citation type="submission" date="2025-08" db="UniProtKB">
        <authorList>
            <consortium name="RefSeq"/>
        </authorList>
    </citation>
    <scope>IDENTIFICATION</scope>
    <source>
        <tissue evidence="19">Leaf</tissue>
    </source>
</reference>
<evidence type="ECO:0000256" key="7">
    <source>
        <dbReference type="ARBA" id="ARBA00022801"/>
    </source>
</evidence>
<evidence type="ECO:0000313" key="18">
    <source>
        <dbReference type="Proteomes" id="UP000515123"/>
    </source>
</evidence>
<evidence type="ECO:0000256" key="11">
    <source>
        <dbReference type="ARBA" id="ARBA00030238"/>
    </source>
</evidence>
<protein>
    <recommendedName>
        <fullName evidence="5 12">Alpha-amylase</fullName>
        <ecNumber evidence="5 12">3.2.1.1</ecNumber>
    </recommendedName>
    <alternativeName>
        <fullName evidence="11 12">1,4-alpha-D-glucan glucanohydrolase</fullName>
    </alternativeName>
</protein>